<proteinExistence type="predicted"/>
<dbReference type="AlphaFoldDB" id="B9S123"/>
<dbReference type="InParanoid" id="B9S123"/>
<evidence type="ECO:0000313" key="3">
    <source>
        <dbReference type="Proteomes" id="UP000008311"/>
    </source>
</evidence>
<keyword evidence="3" id="KW-1185">Reference proteome</keyword>
<accession>B9S123</accession>
<dbReference type="EMBL" id="EQ973842">
    <property type="protein sequence ID" value="EEF42665.1"/>
    <property type="molecule type" value="Genomic_DNA"/>
</dbReference>
<dbReference type="Proteomes" id="UP000008311">
    <property type="component" value="Unassembled WGS sequence"/>
</dbReference>
<feature type="compositionally biased region" description="Gly residues" evidence="1">
    <location>
        <begin position="86"/>
        <end position="96"/>
    </location>
</feature>
<feature type="region of interest" description="Disordered" evidence="1">
    <location>
        <begin position="62"/>
        <end position="104"/>
    </location>
</feature>
<feature type="compositionally biased region" description="Polar residues" evidence="1">
    <location>
        <begin position="75"/>
        <end position="84"/>
    </location>
</feature>
<evidence type="ECO:0000313" key="2">
    <source>
        <dbReference type="EMBL" id="EEF42665.1"/>
    </source>
</evidence>
<evidence type="ECO:0000256" key="1">
    <source>
        <dbReference type="SAM" id="MobiDB-lite"/>
    </source>
</evidence>
<gene>
    <name evidence="2" type="ORF">RCOM_0632930</name>
</gene>
<protein>
    <submittedName>
        <fullName evidence="2">Uncharacterized protein</fullName>
    </submittedName>
</protein>
<organism evidence="2 3">
    <name type="scientific">Ricinus communis</name>
    <name type="common">Castor bean</name>
    <dbReference type="NCBI Taxonomy" id="3988"/>
    <lineage>
        <taxon>Eukaryota</taxon>
        <taxon>Viridiplantae</taxon>
        <taxon>Streptophyta</taxon>
        <taxon>Embryophyta</taxon>
        <taxon>Tracheophyta</taxon>
        <taxon>Spermatophyta</taxon>
        <taxon>Magnoliopsida</taxon>
        <taxon>eudicotyledons</taxon>
        <taxon>Gunneridae</taxon>
        <taxon>Pentapetalae</taxon>
        <taxon>rosids</taxon>
        <taxon>fabids</taxon>
        <taxon>Malpighiales</taxon>
        <taxon>Euphorbiaceae</taxon>
        <taxon>Acalyphoideae</taxon>
        <taxon>Acalypheae</taxon>
        <taxon>Ricinus</taxon>
    </lineage>
</organism>
<feature type="compositionally biased region" description="Basic and acidic residues" evidence="1">
    <location>
        <begin position="62"/>
        <end position="72"/>
    </location>
</feature>
<reference evidence="3" key="1">
    <citation type="journal article" date="2010" name="Nat. Biotechnol.">
        <title>Draft genome sequence of the oilseed species Ricinus communis.</title>
        <authorList>
            <person name="Chan A.P."/>
            <person name="Crabtree J."/>
            <person name="Zhao Q."/>
            <person name="Lorenzi H."/>
            <person name="Orvis J."/>
            <person name="Puiu D."/>
            <person name="Melake-Berhan A."/>
            <person name="Jones K.M."/>
            <person name="Redman J."/>
            <person name="Chen G."/>
            <person name="Cahoon E.B."/>
            <person name="Gedil M."/>
            <person name="Stanke M."/>
            <person name="Haas B.J."/>
            <person name="Wortman J.R."/>
            <person name="Fraser-Liggett C.M."/>
            <person name="Ravel J."/>
            <person name="Rabinowicz P.D."/>
        </authorList>
    </citation>
    <scope>NUCLEOTIDE SEQUENCE [LARGE SCALE GENOMIC DNA]</scope>
    <source>
        <strain evidence="3">cv. Hale</strain>
    </source>
</reference>
<sequence>MALFIHTGKLVRGTSYATSAPFKDRNESRKNMKGNFPYCLNKKGKRAMEERRGFAIVNVLRESQEKQSKEDGSDSGINASTSTWCDGGGGNGGGGRPVTKYVEA</sequence>
<name>B9S123_RICCO</name>